<evidence type="ECO:0000259" key="6">
    <source>
        <dbReference type="Pfam" id="PF09084"/>
    </source>
</evidence>
<keyword evidence="3 5" id="KW-0732">Signal</keyword>
<comment type="similarity">
    <text evidence="2">Belongs to the bacterial solute-binding protein SsuA/TauA family.</text>
</comment>
<dbReference type="Proteomes" id="UP001304125">
    <property type="component" value="Chromosome"/>
</dbReference>
<reference evidence="7 8" key="1">
    <citation type="submission" date="2023-09" db="EMBL/GenBank/DDBJ databases">
        <title>Demequina sp. a novel bacteria isolated from Capsicum annuum.</title>
        <authorList>
            <person name="Humaira Z."/>
            <person name="Lee J."/>
            <person name="Cho D."/>
        </authorList>
    </citation>
    <scope>NUCLEOTIDE SEQUENCE [LARGE SCALE GENOMIC DNA]</scope>
    <source>
        <strain evidence="7 8">OYTSA14</strain>
    </source>
</reference>
<name>A0AA96FA66_9MICO</name>
<dbReference type="RefSeq" id="WP_313500723.1">
    <property type="nucleotide sequence ID" value="NZ_CP134879.1"/>
</dbReference>
<dbReference type="SUPFAM" id="SSF53850">
    <property type="entry name" value="Periplasmic binding protein-like II"/>
    <property type="match status" value="1"/>
</dbReference>
<evidence type="ECO:0000256" key="1">
    <source>
        <dbReference type="ARBA" id="ARBA00004418"/>
    </source>
</evidence>
<dbReference type="AlphaFoldDB" id="A0AA96FA66"/>
<dbReference type="Gene3D" id="3.40.190.10">
    <property type="entry name" value="Periplasmic binding protein-like II"/>
    <property type="match status" value="2"/>
</dbReference>
<feature type="domain" description="SsuA/THI5-like" evidence="6">
    <location>
        <begin position="68"/>
        <end position="277"/>
    </location>
</feature>
<dbReference type="PROSITE" id="PS51257">
    <property type="entry name" value="PROKAR_LIPOPROTEIN"/>
    <property type="match status" value="1"/>
</dbReference>
<sequence>MKISPRLALGSVAVAVLGLTAACSSTPSASESSGSATPDTSTSTTQAMETVSINLGLVQGQDFIHAMPARVAEEKGFFTDAGLDVTVIDFTSGSDLTKAIAGGTVDVGAATGLDAVAAAAHDVDIQAFWGIYGPSPMALIVGADSTITGFADTAGTKIGISRVGSLTDYTLRAALDASGVSIDDVTEVPLGDPATTMAALANGDVDGFVLPVTFAYIVQAQGTGKLAEVAGDVIGGPDQFAILMAPSTYIADNTDTLKRLTDVYTQTIEWMQANPDETVAIAMDKLGMSDSIAQGTYDQLMSNFTTDGSIDVDGLAAYASALPSLGIADTSPDQSAYFNDALQG</sequence>
<feature type="signal peptide" evidence="5">
    <location>
        <begin position="1"/>
        <end position="29"/>
    </location>
</feature>
<gene>
    <name evidence="7" type="ORF">RN606_05335</name>
</gene>
<evidence type="ECO:0000256" key="2">
    <source>
        <dbReference type="ARBA" id="ARBA00010742"/>
    </source>
</evidence>
<dbReference type="Pfam" id="PF09084">
    <property type="entry name" value="NMT1"/>
    <property type="match status" value="1"/>
</dbReference>
<feature type="region of interest" description="Disordered" evidence="4">
    <location>
        <begin position="25"/>
        <end position="45"/>
    </location>
</feature>
<evidence type="ECO:0000256" key="5">
    <source>
        <dbReference type="SAM" id="SignalP"/>
    </source>
</evidence>
<dbReference type="InterPro" id="IPR015168">
    <property type="entry name" value="SsuA/THI5"/>
</dbReference>
<feature type="compositionally biased region" description="Low complexity" evidence="4">
    <location>
        <begin position="25"/>
        <end position="37"/>
    </location>
</feature>
<evidence type="ECO:0000256" key="4">
    <source>
        <dbReference type="SAM" id="MobiDB-lite"/>
    </source>
</evidence>
<dbReference type="GO" id="GO:0042597">
    <property type="term" value="C:periplasmic space"/>
    <property type="evidence" value="ECO:0007669"/>
    <property type="project" value="UniProtKB-SubCell"/>
</dbReference>
<keyword evidence="8" id="KW-1185">Reference proteome</keyword>
<dbReference type="EMBL" id="CP134879">
    <property type="protein sequence ID" value="WNM25570.1"/>
    <property type="molecule type" value="Genomic_DNA"/>
</dbReference>
<dbReference type="PANTHER" id="PTHR30024:SF47">
    <property type="entry name" value="TAURINE-BINDING PERIPLASMIC PROTEIN"/>
    <property type="match status" value="1"/>
</dbReference>
<evidence type="ECO:0000256" key="3">
    <source>
        <dbReference type="ARBA" id="ARBA00022729"/>
    </source>
</evidence>
<feature type="chain" id="PRO_5041696115" evidence="5">
    <location>
        <begin position="30"/>
        <end position="344"/>
    </location>
</feature>
<accession>A0AA96FA66</accession>
<comment type="subcellular location">
    <subcellularLocation>
        <location evidence="1">Periplasm</location>
    </subcellularLocation>
</comment>
<protein>
    <submittedName>
        <fullName evidence="7">ABC transporter substrate-binding protein</fullName>
    </submittedName>
</protein>
<evidence type="ECO:0000313" key="8">
    <source>
        <dbReference type="Proteomes" id="UP001304125"/>
    </source>
</evidence>
<organism evidence="7 8">
    <name type="scientific">Demequina capsici</name>
    <dbReference type="NCBI Taxonomy" id="3075620"/>
    <lineage>
        <taxon>Bacteria</taxon>
        <taxon>Bacillati</taxon>
        <taxon>Actinomycetota</taxon>
        <taxon>Actinomycetes</taxon>
        <taxon>Micrococcales</taxon>
        <taxon>Demequinaceae</taxon>
        <taxon>Demequina</taxon>
    </lineage>
</organism>
<evidence type="ECO:0000313" key="7">
    <source>
        <dbReference type="EMBL" id="WNM25570.1"/>
    </source>
</evidence>
<dbReference type="CDD" id="cd01008">
    <property type="entry name" value="PBP2_NrtA_SsuA_CpmA_like"/>
    <property type="match status" value="1"/>
</dbReference>
<proteinExistence type="inferred from homology"/>
<dbReference type="PANTHER" id="PTHR30024">
    <property type="entry name" value="ALIPHATIC SULFONATES-BINDING PROTEIN-RELATED"/>
    <property type="match status" value="1"/>
</dbReference>